<name>F9W4V6_TRYCI</name>
<sequence length="155" mass="17008">MWQCEYGPFVTGTSHIAAQPHLQSTDVRGRPIAPECVTRCGLAISPRGIGLPLSHMIHNSHRRDVYSLLNVCHGSGVVPLLVFFVTLHCLYVFVPLLTCPSFHFPHSRTTSAALKAGNEYEQIIQMEGRGVRRTRDETEGGVIAPVERAPAHAGK</sequence>
<accession>F9W4V6</accession>
<proteinExistence type="predicted"/>
<organism evidence="2 3">
    <name type="scientific">Trypanosoma congolense (strain IL3000)</name>
    <dbReference type="NCBI Taxonomy" id="1068625"/>
    <lineage>
        <taxon>Eukaryota</taxon>
        <taxon>Discoba</taxon>
        <taxon>Euglenozoa</taxon>
        <taxon>Kinetoplastea</taxon>
        <taxon>Metakinetoplastina</taxon>
        <taxon>Trypanosomatida</taxon>
        <taxon>Trypanosomatidae</taxon>
        <taxon>Trypanosoma</taxon>
        <taxon>Nannomonas</taxon>
    </lineage>
</organism>
<dbReference type="AlphaFoldDB" id="F9W4V6"/>
<evidence type="ECO:0000256" key="1">
    <source>
        <dbReference type="SAM" id="MobiDB-lite"/>
    </source>
</evidence>
<dbReference type="Proteomes" id="UP000000702">
    <property type="component" value="Unassembled WGS sequence"/>
</dbReference>
<dbReference type="EMBL" id="CAEQ01000616">
    <property type="protein sequence ID" value="CCD12203.1"/>
    <property type="molecule type" value="Genomic_DNA"/>
</dbReference>
<keyword evidence="3" id="KW-1185">Reference proteome</keyword>
<feature type="region of interest" description="Disordered" evidence="1">
    <location>
        <begin position="130"/>
        <end position="155"/>
    </location>
</feature>
<evidence type="ECO:0000313" key="3">
    <source>
        <dbReference type="Proteomes" id="UP000000702"/>
    </source>
</evidence>
<reference evidence="3" key="1">
    <citation type="submission" date="2011-07" db="EMBL/GenBank/DDBJ databases">
        <title>Divergent evolution of antigenic variation in African trypanosomes.</title>
        <authorList>
            <person name="Jackson A.P."/>
            <person name="Berry A."/>
            <person name="Allison H.C."/>
            <person name="Burton P."/>
            <person name="Anderson J."/>
            <person name="Aslett M."/>
            <person name="Brown R."/>
            <person name="Corton N."/>
            <person name="Harris D."/>
            <person name="Hauser H."/>
            <person name="Gamble J."/>
            <person name="Gilderthorp R."/>
            <person name="McQuillan J."/>
            <person name="Quail M.A."/>
            <person name="Sanders M."/>
            <person name="Van Tonder A."/>
            <person name="Ginger M.L."/>
            <person name="Donelson J.E."/>
            <person name="Field M.C."/>
            <person name="Barry J.D."/>
            <person name="Berriman M."/>
            <person name="Hertz-Fowler C."/>
        </authorList>
    </citation>
    <scope>NUCLEOTIDE SEQUENCE [LARGE SCALE GENOMIC DNA]</scope>
    <source>
        <strain evidence="3">IL3000</strain>
    </source>
</reference>
<evidence type="ECO:0000313" key="2">
    <source>
        <dbReference type="EMBL" id="CCD12203.1"/>
    </source>
</evidence>
<gene>
    <name evidence="2" type="ORF">TCIL3000_0_03210</name>
</gene>
<dbReference type="VEuPathDB" id="TriTrypDB:TcIL3000_0_03210"/>
<reference evidence="2 3" key="2">
    <citation type="journal article" date="2012" name="Proc. Natl. Acad. Sci. U.S.A.">
        <title>Antigenic diversity is generated by distinct evolutionary mechanisms in African trypanosome species.</title>
        <authorList>
            <person name="Jackson A.P."/>
            <person name="Berry A."/>
            <person name="Aslett M."/>
            <person name="Allison H.C."/>
            <person name="Burton P."/>
            <person name="Vavrova-Anderson J."/>
            <person name="Brown R."/>
            <person name="Browne H."/>
            <person name="Corton N."/>
            <person name="Hauser H."/>
            <person name="Gamble J."/>
            <person name="Gilderthorp R."/>
            <person name="Marcello L."/>
            <person name="McQuillan J."/>
            <person name="Otto T.D."/>
            <person name="Quail M.A."/>
            <person name="Sanders M.J."/>
            <person name="van Tonder A."/>
            <person name="Ginger M.L."/>
            <person name="Field M.C."/>
            <person name="Barry J.D."/>
            <person name="Hertz-Fowler C."/>
            <person name="Berriman M."/>
        </authorList>
    </citation>
    <scope>NUCLEOTIDE SEQUENCE [LARGE SCALE GENOMIC DNA]</scope>
    <source>
        <strain evidence="2 3">IL3000</strain>
    </source>
</reference>
<protein>
    <submittedName>
        <fullName evidence="2">WGS project CAEQ00000000 data, annotated contig 123</fullName>
    </submittedName>
</protein>
<comment type="caution">
    <text evidence="2">The sequence shown here is derived from an EMBL/GenBank/DDBJ whole genome shotgun (WGS) entry which is preliminary data.</text>
</comment>